<accession>A0A9D1FBN1</accession>
<dbReference type="CDD" id="cd07153">
    <property type="entry name" value="Fur_like"/>
    <property type="match status" value="1"/>
</dbReference>
<dbReference type="Gene3D" id="3.30.1490.190">
    <property type="match status" value="1"/>
</dbReference>
<dbReference type="InterPro" id="IPR036390">
    <property type="entry name" value="WH_DNA-bd_sf"/>
</dbReference>
<reference evidence="8" key="2">
    <citation type="journal article" date="2021" name="PeerJ">
        <title>Extensive microbial diversity within the chicken gut microbiome revealed by metagenomics and culture.</title>
        <authorList>
            <person name="Gilroy R."/>
            <person name="Ravi A."/>
            <person name="Getino M."/>
            <person name="Pursley I."/>
            <person name="Horton D.L."/>
            <person name="Alikhan N.F."/>
            <person name="Baker D."/>
            <person name="Gharbi K."/>
            <person name="Hall N."/>
            <person name="Watson M."/>
            <person name="Adriaenssens E.M."/>
            <person name="Foster-Nyarko E."/>
            <person name="Jarju S."/>
            <person name="Secka A."/>
            <person name="Antonio M."/>
            <person name="Oren A."/>
            <person name="Chaudhuri R.R."/>
            <person name="La Ragione R."/>
            <person name="Hildebrand F."/>
            <person name="Pallen M.J."/>
        </authorList>
    </citation>
    <scope>NUCLEOTIDE SEQUENCE</scope>
    <source>
        <strain evidence="8">ChiHjej10B9-9673</strain>
    </source>
</reference>
<feature type="binding site" evidence="7">
    <location>
        <position position="122"/>
    </location>
    <ligand>
        <name>Zn(2+)</name>
        <dbReference type="ChEBI" id="CHEBI:29105"/>
    </ligand>
</feature>
<feature type="binding site" evidence="7">
    <location>
        <position position="85"/>
    </location>
    <ligand>
        <name>Zn(2+)</name>
        <dbReference type="ChEBI" id="CHEBI:29105"/>
    </ligand>
</feature>
<dbReference type="GO" id="GO:0000976">
    <property type="term" value="F:transcription cis-regulatory region binding"/>
    <property type="evidence" value="ECO:0007669"/>
    <property type="project" value="TreeGrafter"/>
</dbReference>
<evidence type="ECO:0000256" key="1">
    <source>
        <dbReference type="ARBA" id="ARBA00007957"/>
    </source>
</evidence>
<keyword evidence="5" id="KW-0238">DNA-binding</keyword>
<dbReference type="SUPFAM" id="SSF46785">
    <property type="entry name" value="Winged helix' DNA-binding domain"/>
    <property type="match status" value="1"/>
</dbReference>
<name>A0A9D1FBN1_9FIRM</name>
<feature type="binding site" evidence="7">
    <location>
        <position position="82"/>
    </location>
    <ligand>
        <name>Zn(2+)</name>
        <dbReference type="ChEBI" id="CHEBI:29105"/>
    </ligand>
</feature>
<keyword evidence="6" id="KW-0804">Transcription</keyword>
<proteinExistence type="inferred from homology"/>
<evidence type="ECO:0000313" key="9">
    <source>
        <dbReference type="Proteomes" id="UP000824001"/>
    </source>
</evidence>
<gene>
    <name evidence="8" type="ORF">IAC18_00955</name>
</gene>
<dbReference type="PANTHER" id="PTHR33202">
    <property type="entry name" value="ZINC UPTAKE REGULATION PROTEIN"/>
    <property type="match status" value="1"/>
</dbReference>
<reference evidence="8" key="1">
    <citation type="submission" date="2020-10" db="EMBL/GenBank/DDBJ databases">
        <authorList>
            <person name="Gilroy R."/>
        </authorList>
    </citation>
    <scope>NUCLEOTIDE SEQUENCE</scope>
    <source>
        <strain evidence="8">ChiHjej10B9-9673</strain>
    </source>
</reference>
<evidence type="ECO:0000256" key="4">
    <source>
        <dbReference type="ARBA" id="ARBA00023015"/>
    </source>
</evidence>
<keyword evidence="7" id="KW-0479">Metal-binding</keyword>
<evidence type="ECO:0000256" key="6">
    <source>
        <dbReference type="ARBA" id="ARBA00023163"/>
    </source>
</evidence>
<protein>
    <submittedName>
        <fullName evidence="8">Transcriptional repressor</fullName>
    </submittedName>
</protein>
<evidence type="ECO:0000256" key="7">
    <source>
        <dbReference type="PIRSR" id="PIRSR602481-1"/>
    </source>
</evidence>
<dbReference type="InterPro" id="IPR036388">
    <property type="entry name" value="WH-like_DNA-bd_sf"/>
</dbReference>
<dbReference type="Proteomes" id="UP000824001">
    <property type="component" value="Unassembled WGS sequence"/>
</dbReference>
<dbReference type="GO" id="GO:0003700">
    <property type="term" value="F:DNA-binding transcription factor activity"/>
    <property type="evidence" value="ECO:0007669"/>
    <property type="project" value="InterPro"/>
</dbReference>
<dbReference type="AlphaFoldDB" id="A0A9D1FBN1"/>
<dbReference type="GO" id="GO:0008270">
    <property type="term" value="F:zinc ion binding"/>
    <property type="evidence" value="ECO:0007669"/>
    <property type="project" value="TreeGrafter"/>
</dbReference>
<feature type="binding site" evidence="7">
    <location>
        <position position="125"/>
    </location>
    <ligand>
        <name>Zn(2+)</name>
        <dbReference type="ChEBI" id="CHEBI:29105"/>
    </ligand>
</feature>
<sequence>MEARKFSRKRAAILEALRGTHEHPSAEMLYARLKSEFPDLSLGTVYRNLAMFVADGDAVSVGTVGGQERYDADTAPHAHFICSVCGRVLDVCSPSLAGLDRGVEEETGCVVTARSLSFTGVCADCLAAGRDKGDTA</sequence>
<dbReference type="PANTHER" id="PTHR33202:SF7">
    <property type="entry name" value="FERRIC UPTAKE REGULATION PROTEIN"/>
    <property type="match status" value="1"/>
</dbReference>
<dbReference type="GO" id="GO:0045892">
    <property type="term" value="P:negative regulation of DNA-templated transcription"/>
    <property type="evidence" value="ECO:0007669"/>
    <property type="project" value="TreeGrafter"/>
</dbReference>
<comment type="caution">
    <text evidence="8">The sequence shown here is derived from an EMBL/GenBank/DDBJ whole genome shotgun (WGS) entry which is preliminary data.</text>
</comment>
<evidence type="ECO:0000256" key="5">
    <source>
        <dbReference type="ARBA" id="ARBA00023125"/>
    </source>
</evidence>
<dbReference type="Pfam" id="PF01475">
    <property type="entry name" value="FUR"/>
    <property type="match status" value="1"/>
</dbReference>
<keyword evidence="2" id="KW-0678">Repressor</keyword>
<dbReference type="InterPro" id="IPR043135">
    <property type="entry name" value="Fur_C"/>
</dbReference>
<evidence type="ECO:0000313" key="8">
    <source>
        <dbReference type="EMBL" id="HIS66107.1"/>
    </source>
</evidence>
<comment type="similarity">
    <text evidence="1">Belongs to the Fur family.</text>
</comment>
<dbReference type="GO" id="GO:1900376">
    <property type="term" value="P:regulation of secondary metabolite biosynthetic process"/>
    <property type="evidence" value="ECO:0007669"/>
    <property type="project" value="TreeGrafter"/>
</dbReference>
<evidence type="ECO:0000256" key="3">
    <source>
        <dbReference type="ARBA" id="ARBA00022833"/>
    </source>
</evidence>
<dbReference type="InterPro" id="IPR002481">
    <property type="entry name" value="FUR"/>
</dbReference>
<keyword evidence="3 7" id="KW-0862">Zinc</keyword>
<dbReference type="Gene3D" id="1.10.10.10">
    <property type="entry name" value="Winged helix-like DNA-binding domain superfamily/Winged helix DNA-binding domain"/>
    <property type="match status" value="1"/>
</dbReference>
<comment type="cofactor">
    <cofactor evidence="7">
        <name>Zn(2+)</name>
        <dbReference type="ChEBI" id="CHEBI:29105"/>
    </cofactor>
    <text evidence="7">Binds 1 zinc ion per subunit.</text>
</comment>
<organism evidence="8 9">
    <name type="scientific">Candidatus Scatomorpha merdipullorum</name>
    <dbReference type="NCBI Taxonomy" id="2840927"/>
    <lineage>
        <taxon>Bacteria</taxon>
        <taxon>Bacillati</taxon>
        <taxon>Bacillota</taxon>
        <taxon>Clostridia</taxon>
        <taxon>Eubacteriales</taxon>
        <taxon>Candidatus Scatomorpha</taxon>
    </lineage>
</organism>
<evidence type="ECO:0000256" key="2">
    <source>
        <dbReference type="ARBA" id="ARBA00022491"/>
    </source>
</evidence>
<dbReference type="EMBL" id="DVJK01000028">
    <property type="protein sequence ID" value="HIS66107.1"/>
    <property type="molecule type" value="Genomic_DNA"/>
</dbReference>
<keyword evidence="4" id="KW-0805">Transcription regulation</keyword>